<dbReference type="InterPro" id="IPR035965">
    <property type="entry name" value="PAS-like_dom_sf"/>
</dbReference>
<dbReference type="Pfam" id="PF02518">
    <property type="entry name" value="HATPase_c"/>
    <property type="match status" value="1"/>
</dbReference>
<evidence type="ECO:0000313" key="9">
    <source>
        <dbReference type="EMBL" id="MBD2776143.1"/>
    </source>
</evidence>
<dbReference type="Gene3D" id="3.30.450.20">
    <property type="entry name" value="PAS domain"/>
    <property type="match status" value="1"/>
</dbReference>
<feature type="modified residue" description="4-aspartylphosphate" evidence="4">
    <location>
        <position position="59"/>
    </location>
</feature>
<gene>
    <name evidence="9" type="ORF">ICL16_29820</name>
</gene>
<evidence type="ECO:0000259" key="7">
    <source>
        <dbReference type="PROSITE" id="PS50109"/>
    </source>
</evidence>
<dbReference type="Pfam" id="PF13188">
    <property type="entry name" value="PAS_8"/>
    <property type="match status" value="1"/>
</dbReference>
<dbReference type="InterPro" id="IPR029016">
    <property type="entry name" value="GAF-like_dom_sf"/>
</dbReference>
<keyword evidence="3" id="KW-0418">Kinase</keyword>
<dbReference type="Pfam" id="PF07568">
    <property type="entry name" value="HisKA_2"/>
    <property type="match status" value="1"/>
</dbReference>
<dbReference type="SMART" id="SM00387">
    <property type="entry name" value="HATPase_c"/>
    <property type="match status" value="1"/>
</dbReference>
<sequence>MKESQRTIFIIDDSPEDRMVYRRFLERNTQYDYEIVEFEEAHEALQCCQQTMPDLILLDFFLPDASGLEFLEELKVQTGKNYLPVVMMSGQGDETVAVQAMKNGALDYLVKGRLSLEALNRACHTVMERVRLMQQLEQQQEQQRLIGAIALRIRKSLSLDTVLNTAVDEIRSFLKSDRILVYHFHPDMSGTIVAESVLPGWKSFLNVQLQDTFLCDHTGREHSQCRRCVVDNIYKAGLSQCEIQQLEKFQLVAHLIVPIVSCSGQSEPGDVSCDIENPLWGLLIVHQCSTPRQWQKSEIDLLDQLSVQLAIAIQQAELYQNLQTLNARLEAKVHEREAIFNESADAIFLVDADSLLTIDCNRRAVELFEASSKEELLDINGQILHRHQLTNQELEELTDEINTHGFWSREIEYQSRKGNCFWGNLAVKQISVASRAMQLVRVTDISERKKTMEQIRRSLEEKETLLKEIHHRVKNNLQIISSLLRMQSRRSLNEATLILFQESQNRVQSMALIHEQLYQSPDLSQIDFSEYICSLTDNLFRCYGVSRVITLNIKTNGLKLTLDTAIPCGLIINELVSNSLKYAFPTGYKGEINIFLESTVNNTVTLTVSDSGIGIPETLDWQNSNSLGLRIVRNLTKQLHGNIYLDCSNGTTFHISFFLGDRSPETALTSKLNAEKI</sequence>
<dbReference type="SUPFAM" id="SSF55874">
    <property type="entry name" value="ATPase domain of HSP90 chaperone/DNA topoisomerase II/histidine kinase"/>
    <property type="match status" value="1"/>
</dbReference>
<evidence type="ECO:0000259" key="6">
    <source>
        <dbReference type="PROSITE" id="PS50046"/>
    </source>
</evidence>
<reference evidence="9" key="1">
    <citation type="submission" date="2020-09" db="EMBL/GenBank/DDBJ databases">
        <title>Iningainema tapete sp. nov. (Scytonemataceae, Cyanobacteria) from greenhouses in central Florida (USA) produces two types of nodularin with biosynthetic potential for microcystin-LR and anabaenopeptins.</title>
        <authorList>
            <person name="Berthold D.E."/>
            <person name="Lefler F.W."/>
            <person name="Huang I.-S."/>
            <person name="Abdulla H."/>
            <person name="Zimba P.V."/>
            <person name="Laughinghouse H.D. IV."/>
        </authorList>
    </citation>
    <scope>NUCLEOTIDE SEQUENCE</scope>
    <source>
        <strain evidence="9">BLCCT55</strain>
    </source>
</reference>
<protein>
    <submittedName>
        <fullName evidence="9">Response regulator</fullName>
    </submittedName>
</protein>
<comment type="similarity">
    <text evidence="1">In the N-terminal section; belongs to the phytochrome family.</text>
</comment>
<dbReference type="Pfam" id="PF01590">
    <property type="entry name" value="GAF"/>
    <property type="match status" value="1"/>
</dbReference>
<dbReference type="InterPro" id="IPR005467">
    <property type="entry name" value="His_kinase_dom"/>
</dbReference>
<comment type="caution">
    <text evidence="9">The sequence shown here is derived from an EMBL/GenBank/DDBJ whole genome shotgun (WGS) entry which is preliminary data.</text>
</comment>
<dbReference type="SUPFAM" id="SSF55785">
    <property type="entry name" value="PYP-like sensor domain (PAS domain)"/>
    <property type="match status" value="1"/>
</dbReference>
<dbReference type="Gene3D" id="3.30.450.40">
    <property type="match status" value="1"/>
</dbReference>
<keyword evidence="4" id="KW-0597">Phosphoprotein</keyword>
<dbReference type="InterPro" id="IPR003594">
    <property type="entry name" value="HATPase_dom"/>
</dbReference>
<dbReference type="Pfam" id="PF00072">
    <property type="entry name" value="Response_reg"/>
    <property type="match status" value="1"/>
</dbReference>
<dbReference type="InterPro" id="IPR011006">
    <property type="entry name" value="CheY-like_superfamily"/>
</dbReference>
<dbReference type="PANTHER" id="PTHR43065">
    <property type="entry name" value="SENSOR HISTIDINE KINASE"/>
    <property type="match status" value="1"/>
</dbReference>
<dbReference type="Proteomes" id="UP000629098">
    <property type="component" value="Unassembled WGS sequence"/>
</dbReference>
<feature type="domain" description="Response regulatory" evidence="8">
    <location>
        <begin position="7"/>
        <end position="126"/>
    </location>
</feature>
<dbReference type="NCBIfam" id="TIGR00229">
    <property type="entry name" value="sensory_box"/>
    <property type="match status" value="1"/>
</dbReference>
<proteinExistence type="inferred from homology"/>
<dbReference type="CDD" id="cd00156">
    <property type="entry name" value="REC"/>
    <property type="match status" value="1"/>
</dbReference>
<dbReference type="PANTHER" id="PTHR43065:SF23">
    <property type="entry name" value="SENSOR HISTIDINE KINASE PDTAS"/>
    <property type="match status" value="1"/>
</dbReference>
<dbReference type="PROSITE" id="PS50109">
    <property type="entry name" value="HIS_KIN"/>
    <property type="match status" value="1"/>
</dbReference>
<dbReference type="EMBL" id="JACXAE010000088">
    <property type="protein sequence ID" value="MBD2776143.1"/>
    <property type="molecule type" value="Genomic_DNA"/>
</dbReference>
<dbReference type="InterPro" id="IPR011495">
    <property type="entry name" value="Sig_transdc_His_kin_sub2_dim/P"/>
</dbReference>
<dbReference type="SUPFAM" id="SSF52172">
    <property type="entry name" value="CheY-like"/>
    <property type="match status" value="1"/>
</dbReference>
<keyword evidence="5" id="KW-0175">Coiled coil</keyword>
<dbReference type="AlphaFoldDB" id="A0A8J6XZJ5"/>
<keyword evidence="10" id="KW-1185">Reference proteome</keyword>
<dbReference type="GO" id="GO:0000160">
    <property type="term" value="P:phosphorelay signal transduction system"/>
    <property type="evidence" value="ECO:0007669"/>
    <property type="project" value="InterPro"/>
</dbReference>
<dbReference type="Gene3D" id="3.40.50.2300">
    <property type="match status" value="1"/>
</dbReference>
<feature type="domain" description="Histidine kinase" evidence="7">
    <location>
        <begin position="468"/>
        <end position="661"/>
    </location>
</feature>
<dbReference type="SMART" id="SM00448">
    <property type="entry name" value="REC"/>
    <property type="match status" value="1"/>
</dbReference>
<dbReference type="PROSITE" id="PS50110">
    <property type="entry name" value="RESPONSE_REGULATORY"/>
    <property type="match status" value="1"/>
</dbReference>
<dbReference type="InterPro" id="IPR036890">
    <property type="entry name" value="HATPase_C_sf"/>
</dbReference>
<dbReference type="InterPro" id="IPR016132">
    <property type="entry name" value="Phyto_chromo_attachment"/>
</dbReference>
<dbReference type="InterPro" id="IPR000014">
    <property type="entry name" value="PAS"/>
</dbReference>
<feature type="coiled-coil region" evidence="5">
    <location>
        <begin position="442"/>
        <end position="472"/>
    </location>
</feature>
<dbReference type="PROSITE" id="PS50046">
    <property type="entry name" value="PHYTOCHROME_2"/>
    <property type="match status" value="1"/>
</dbReference>
<organism evidence="9 10">
    <name type="scientific">Iningainema tapete BLCC-T55</name>
    <dbReference type="NCBI Taxonomy" id="2748662"/>
    <lineage>
        <taxon>Bacteria</taxon>
        <taxon>Bacillati</taxon>
        <taxon>Cyanobacteriota</taxon>
        <taxon>Cyanophyceae</taxon>
        <taxon>Nostocales</taxon>
        <taxon>Scytonemataceae</taxon>
        <taxon>Iningainema tapete</taxon>
    </lineage>
</organism>
<dbReference type="GO" id="GO:0016301">
    <property type="term" value="F:kinase activity"/>
    <property type="evidence" value="ECO:0007669"/>
    <property type="project" value="UniProtKB-KW"/>
</dbReference>
<dbReference type="SMART" id="SM00065">
    <property type="entry name" value="GAF"/>
    <property type="match status" value="1"/>
</dbReference>
<evidence type="ECO:0000256" key="4">
    <source>
        <dbReference type="PROSITE-ProRule" id="PRU00169"/>
    </source>
</evidence>
<evidence type="ECO:0000256" key="3">
    <source>
        <dbReference type="ARBA" id="ARBA00022777"/>
    </source>
</evidence>
<name>A0A8J6XZJ5_9CYAN</name>
<evidence type="ECO:0000256" key="2">
    <source>
        <dbReference type="ARBA" id="ARBA00022679"/>
    </source>
</evidence>
<dbReference type="RefSeq" id="WP_190835219.1">
    <property type="nucleotide sequence ID" value="NZ_CAWPPI010000088.1"/>
</dbReference>
<dbReference type="InterPro" id="IPR001789">
    <property type="entry name" value="Sig_transdc_resp-reg_receiver"/>
</dbReference>
<evidence type="ECO:0000256" key="5">
    <source>
        <dbReference type="SAM" id="Coils"/>
    </source>
</evidence>
<dbReference type="InterPro" id="IPR003018">
    <property type="entry name" value="GAF"/>
</dbReference>
<keyword evidence="2" id="KW-0808">Transferase</keyword>
<dbReference type="Gene3D" id="3.30.565.10">
    <property type="entry name" value="Histidine kinase-like ATPase, C-terminal domain"/>
    <property type="match status" value="1"/>
</dbReference>
<evidence type="ECO:0000259" key="8">
    <source>
        <dbReference type="PROSITE" id="PS50110"/>
    </source>
</evidence>
<accession>A0A8J6XZJ5</accession>
<dbReference type="SUPFAM" id="SSF55781">
    <property type="entry name" value="GAF domain-like"/>
    <property type="match status" value="1"/>
</dbReference>
<evidence type="ECO:0000256" key="1">
    <source>
        <dbReference type="ARBA" id="ARBA00006402"/>
    </source>
</evidence>
<evidence type="ECO:0000313" key="10">
    <source>
        <dbReference type="Proteomes" id="UP000629098"/>
    </source>
</evidence>
<feature type="domain" description="Phytochrome chromophore attachment site" evidence="6">
    <location>
        <begin position="158"/>
        <end position="308"/>
    </location>
</feature>